<dbReference type="GO" id="GO:0005524">
    <property type="term" value="F:ATP binding"/>
    <property type="evidence" value="ECO:0007669"/>
    <property type="project" value="UniProtKB-KW"/>
</dbReference>
<keyword evidence="4" id="KW-0378">Hydrolase</keyword>
<dbReference type="OrthoDB" id="6692397at2759"/>
<evidence type="ECO:0000256" key="2">
    <source>
        <dbReference type="ARBA" id="ARBA00012552"/>
    </source>
</evidence>
<dbReference type="InterPro" id="IPR001650">
    <property type="entry name" value="Helicase_C-like"/>
</dbReference>
<evidence type="ECO:0000256" key="6">
    <source>
        <dbReference type="ARBA" id="ARBA00022840"/>
    </source>
</evidence>
<organism evidence="11 12">
    <name type="scientific">Babesia ovata</name>
    <dbReference type="NCBI Taxonomy" id="189622"/>
    <lineage>
        <taxon>Eukaryota</taxon>
        <taxon>Sar</taxon>
        <taxon>Alveolata</taxon>
        <taxon>Apicomplexa</taxon>
        <taxon>Aconoidasida</taxon>
        <taxon>Piroplasmida</taxon>
        <taxon>Babesiidae</taxon>
        <taxon>Babesia</taxon>
    </lineage>
</organism>
<dbReference type="GO" id="GO:0045025">
    <property type="term" value="C:mitochondrial degradosome"/>
    <property type="evidence" value="ECO:0007669"/>
    <property type="project" value="TreeGrafter"/>
</dbReference>
<dbReference type="Gene3D" id="1.20.58.1080">
    <property type="match status" value="1"/>
</dbReference>
<dbReference type="SUPFAM" id="SSF52540">
    <property type="entry name" value="P-loop containing nucleoside triphosphate hydrolases"/>
    <property type="match status" value="2"/>
</dbReference>
<dbReference type="RefSeq" id="XP_028866429.1">
    <property type="nucleotide sequence ID" value="XM_029010596.1"/>
</dbReference>
<keyword evidence="12" id="KW-1185">Reference proteome</keyword>
<keyword evidence="3" id="KW-0547">Nucleotide-binding</keyword>
<dbReference type="AlphaFoldDB" id="A0A2H6KB26"/>
<dbReference type="GO" id="GO:0016787">
    <property type="term" value="F:hydrolase activity"/>
    <property type="evidence" value="ECO:0007669"/>
    <property type="project" value="UniProtKB-KW"/>
</dbReference>
<dbReference type="Proteomes" id="UP000236319">
    <property type="component" value="Unassembled WGS sequence"/>
</dbReference>
<comment type="catalytic activity">
    <reaction evidence="9">
        <text>ATP + H2O = ADP + phosphate + H(+)</text>
        <dbReference type="Rhea" id="RHEA:13065"/>
        <dbReference type="ChEBI" id="CHEBI:15377"/>
        <dbReference type="ChEBI" id="CHEBI:15378"/>
        <dbReference type="ChEBI" id="CHEBI:30616"/>
        <dbReference type="ChEBI" id="CHEBI:43474"/>
        <dbReference type="ChEBI" id="CHEBI:456216"/>
        <dbReference type="EC" id="3.6.4.13"/>
    </reaction>
</comment>
<dbReference type="VEuPathDB" id="PiroplasmaDB:BOVATA_016790"/>
<evidence type="ECO:0000313" key="11">
    <source>
        <dbReference type="EMBL" id="GBE60186.1"/>
    </source>
</evidence>
<dbReference type="GeneID" id="39873956"/>
<comment type="subcellular location">
    <subcellularLocation>
        <location evidence="1">Mitochondrion</location>
    </subcellularLocation>
</comment>
<dbReference type="InterPro" id="IPR050699">
    <property type="entry name" value="RNA-DNA_Helicase"/>
</dbReference>
<dbReference type="GO" id="GO:0000965">
    <property type="term" value="P:mitochondrial RNA 3'-end processing"/>
    <property type="evidence" value="ECO:0007669"/>
    <property type="project" value="TreeGrafter"/>
</dbReference>
<evidence type="ECO:0000256" key="8">
    <source>
        <dbReference type="ARBA" id="ARBA00023128"/>
    </source>
</evidence>
<dbReference type="Gene3D" id="1.20.272.40">
    <property type="match status" value="1"/>
</dbReference>
<accession>A0A2H6KB26</accession>
<evidence type="ECO:0000256" key="5">
    <source>
        <dbReference type="ARBA" id="ARBA00022806"/>
    </source>
</evidence>
<dbReference type="Pfam" id="PF12513">
    <property type="entry name" value="SUV3_C"/>
    <property type="match status" value="1"/>
</dbReference>
<dbReference type="SMART" id="SM00490">
    <property type="entry name" value="HELICc"/>
    <property type="match status" value="1"/>
</dbReference>
<protein>
    <recommendedName>
        <fullName evidence="2">RNA helicase</fullName>
        <ecNumber evidence="2">3.6.4.13</ecNumber>
    </recommendedName>
</protein>
<evidence type="ECO:0000313" key="12">
    <source>
        <dbReference type="Proteomes" id="UP000236319"/>
    </source>
</evidence>
<dbReference type="PROSITE" id="PS51194">
    <property type="entry name" value="HELICASE_CTER"/>
    <property type="match status" value="1"/>
</dbReference>
<dbReference type="PANTHER" id="PTHR12131:SF1">
    <property type="entry name" value="ATP-DEPENDENT RNA HELICASE SUPV3L1, MITOCHONDRIAL-RELATED"/>
    <property type="match status" value="1"/>
</dbReference>
<dbReference type="InterPro" id="IPR027417">
    <property type="entry name" value="P-loop_NTPase"/>
</dbReference>
<gene>
    <name evidence="11" type="ORF">BOVATA_016790</name>
</gene>
<name>A0A2H6KB26_9APIC</name>
<evidence type="ECO:0000256" key="1">
    <source>
        <dbReference type="ARBA" id="ARBA00004173"/>
    </source>
</evidence>
<evidence type="ECO:0000259" key="10">
    <source>
        <dbReference type="PROSITE" id="PS51194"/>
    </source>
</evidence>
<keyword evidence="5 11" id="KW-0347">Helicase</keyword>
<dbReference type="Gene3D" id="3.40.50.300">
    <property type="entry name" value="P-loop containing nucleotide triphosphate hydrolases"/>
    <property type="match status" value="2"/>
</dbReference>
<keyword evidence="7" id="KW-0809">Transit peptide</keyword>
<sequence length="687" mass="76950">MWAAIRGGQRSLRYTRQTRTRTAYSIDDLYNQAKDTIAFTEHERILLNNALLQLSHRQEWSRNLYAKGIPPFLISSTEFRDKFIRHVDNDQDAKQAVRSCIISAVTSLHLPTDGTKPKADSITPVCEAIISHLTQYVRREMPQTMLVFHGAKHLADLTNPLQEFPPRPFRRRVIAHLGPPNSGKTHEAHRSLCVAESGAYCSPLRLLAWEMHQRLSDAGLQCSLLTGQENVSSEGDTHLACTVEMTPLHRDYGCAVIDEMQMVGDANRGFAWTRAFLGLRSPEIHICGSISCYILAKSLCDIAGDSLEVTEHARLGEISVLDEHVSLDDLQPGDCVVCFSRSTALRLVENIERSCFKNDGRNPLSTAIVYGSLPPETRTRQIDGFNSRRKQILVASDVIGMGVNVRIKRVIFHTLKKFDGVKQRLLTAVEIQQIAGRAGRYGLECGNGYVGCMRSEDIGYVKRMMDKKQEQLERAVVAPSPATIAAFADAVRSATDPPATLAEAIQMYRLIAQAGGAFELCDVHALIKVANALDKIELPTQTLVEYLFVPLGSQPALQLVLRSFALSHAVLNSVKIRNVLHKEALDCLKSHGGMVEGESDADGRQYNRHDVMRRLEMLYQILDAYAWLWHKFPDVYVDYHAVVAAKSNISTALQERLEHLSDDTSIYEEREEDEYGIEADFVRKLLI</sequence>
<keyword evidence="8" id="KW-0496">Mitochondrion</keyword>
<evidence type="ECO:0000256" key="3">
    <source>
        <dbReference type="ARBA" id="ARBA00022741"/>
    </source>
</evidence>
<evidence type="ECO:0000256" key="7">
    <source>
        <dbReference type="ARBA" id="ARBA00022946"/>
    </source>
</evidence>
<evidence type="ECO:0000256" key="4">
    <source>
        <dbReference type="ARBA" id="ARBA00022801"/>
    </source>
</evidence>
<dbReference type="EMBL" id="BDSA01000002">
    <property type="protein sequence ID" value="GBE60186.1"/>
    <property type="molecule type" value="Genomic_DNA"/>
</dbReference>
<dbReference type="CDD" id="cd17913">
    <property type="entry name" value="DEXQc_Suv3"/>
    <property type="match status" value="1"/>
</dbReference>
<evidence type="ECO:0000256" key="9">
    <source>
        <dbReference type="ARBA" id="ARBA00047984"/>
    </source>
</evidence>
<proteinExistence type="predicted"/>
<dbReference type="PANTHER" id="PTHR12131">
    <property type="entry name" value="ATP-DEPENDENT RNA AND DNA HELICASE"/>
    <property type="match status" value="1"/>
</dbReference>
<dbReference type="Pfam" id="PF22527">
    <property type="entry name" value="DEXQc_Suv3"/>
    <property type="match status" value="1"/>
</dbReference>
<dbReference type="GO" id="GO:0003724">
    <property type="term" value="F:RNA helicase activity"/>
    <property type="evidence" value="ECO:0007669"/>
    <property type="project" value="UniProtKB-EC"/>
</dbReference>
<keyword evidence="6" id="KW-0067">ATP-binding</keyword>
<dbReference type="EC" id="3.6.4.13" evidence="2"/>
<dbReference type="Pfam" id="PF00271">
    <property type="entry name" value="Helicase_C"/>
    <property type="match status" value="1"/>
</dbReference>
<reference evidence="11 12" key="1">
    <citation type="journal article" date="2017" name="BMC Genomics">
        <title>Whole-genome assembly of Babesia ovata and comparative genomics between closely related pathogens.</title>
        <authorList>
            <person name="Yamagishi J."/>
            <person name="Asada M."/>
            <person name="Hakimi H."/>
            <person name="Tanaka T.Q."/>
            <person name="Sugimoto C."/>
            <person name="Kawazu S."/>
        </authorList>
    </citation>
    <scope>NUCLEOTIDE SEQUENCE [LARGE SCALE GENOMIC DNA]</scope>
    <source>
        <strain evidence="11 12">Miyake</strain>
    </source>
</reference>
<feature type="domain" description="Helicase C-terminal" evidence="10">
    <location>
        <begin position="319"/>
        <end position="488"/>
    </location>
</feature>
<dbReference type="InterPro" id="IPR055206">
    <property type="entry name" value="DEXQc_SUV3"/>
</dbReference>
<dbReference type="InterPro" id="IPR044774">
    <property type="entry name" value="Suv3_DEXQc"/>
</dbReference>
<comment type="caution">
    <text evidence="11">The sequence shown here is derived from an EMBL/GenBank/DDBJ whole genome shotgun (WGS) entry which is preliminary data.</text>
</comment>
<dbReference type="InterPro" id="IPR022192">
    <property type="entry name" value="SUV3_C"/>
</dbReference>